<dbReference type="AlphaFoldDB" id="A0A2N5XZ56"/>
<organism evidence="1 2">
    <name type="scientific">Kineobactrum sediminis</name>
    <dbReference type="NCBI Taxonomy" id="1905677"/>
    <lineage>
        <taxon>Bacteria</taxon>
        <taxon>Pseudomonadati</taxon>
        <taxon>Pseudomonadota</taxon>
        <taxon>Gammaproteobacteria</taxon>
        <taxon>Cellvibrionales</taxon>
        <taxon>Halieaceae</taxon>
        <taxon>Kineobactrum</taxon>
    </lineage>
</organism>
<reference evidence="2" key="1">
    <citation type="submission" date="2017-11" db="EMBL/GenBank/DDBJ databases">
        <title>The draft genome sequence of Chromatocurvus sp. F02.</title>
        <authorList>
            <person name="Du Z.-J."/>
            <person name="Chang Y.-Q."/>
        </authorList>
    </citation>
    <scope>NUCLEOTIDE SEQUENCE [LARGE SCALE GENOMIC DNA]</scope>
    <source>
        <strain evidence="2">F02</strain>
    </source>
</reference>
<evidence type="ECO:0000313" key="1">
    <source>
        <dbReference type="EMBL" id="PLW81434.1"/>
    </source>
</evidence>
<dbReference type="RefSeq" id="WP_101522440.1">
    <property type="nucleotide sequence ID" value="NZ_PKLZ01000013.1"/>
</dbReference>
<evidence type="ECO:0008006" key="3">
    <source>
        <dbReference type="Google" id="ProtNLM"/>
    </source>
</evidence>
<dbReference type="EMBL" id="PKLZ01000013">
    <property type="protein sequence ID" value="PLW81434.1"/>
    <property type="molecule type" value="Genomic_DNA"/>
</dbReference>
<comment type="caution">
    <text evidence="1">The sequence shown here is derived from an EMBL/GenBank/DDBJ whole genome shotgun (WGS) entry which is preliminary data.</text>
</comment>
<proteinExistence type="predicted"/>
<protein>
    <recommendedName>
        <fullName evidence="3">Nucleotidyl transferase AbiEii/AbiGii toxin family protein</fullName>
    </recommendedName>
</protein>
<name>A0A2N5XZ56_9GAMM</name>
<sequence>MSSAYEQLAGMIEKVARALGDELLGEVAFVGGCTTGLLITDEFTKEEIRFTDDVDLIINVVGYAQWEVFKARLRDKGFSESMEDDVICRMRLGELKVDFMPDNEKILGFSNRWYAAALKAAQNYRLTDVLTIRLLTPPFFIATKLEAYLGRGNDDPLGSHDLEDILNLVDGREELVAEIADTDGDVRDYIAGQIGALMEHGDFEYAVQGIVRGSRSREDLIFKRLEAVKALKGSA</sequence>
<gene>
    <name evidence="1" type="ORF">CWI75_15500</name>
</gene>
<dbReference type="OrthoDB" id="114489at2"/>
<evidence type="ECO:0000313" key="2">
    <source>
        <dbReference type="Proteomes" id="UP000234845"/>
    </source>
</evidence>
<dbReference type="Proteomes" id="UP000234845">
    <property type="component" value="Unassembled WGS sequence"/>
</dbReference>
<accession>A0A2N5XZ56</accession>
<keyword evidence="2" id="KW-1185">Reference proteome</keyword>